<dbReference type="InterPro" id="IPR011738">
    <property type="entry name" value="Phage_CHP"/>
</dbReference>
<evidence type="ECO:0000313" key="1">
    <source>
        <dbReference type="EMBL" id="MXO55508.1"/>
    </source>
</evidence>
<gene>
    <name evidence="1" type="ORF">GRI36_01300</name>
</gene>
<reference evidence="1 2" key="1">
    <citation type="submission" date="2019-12" db="EMBL/GenBank/DDBJ databases">
        <title>Genomic-based taxomic classification of the family Erythrobacteraceae.</title>
        <authorList>
            <person name="Xu L."/>
        </authorList>
    </citation>
    <scope>NUCLEOTIDE SEQUENCE [LARGE SCALE GENOMIC DNA]</scope>
    <source>
        <strain evidence="1 2">JCM 17802</strain>
    </source>
</reference>
<dbReference type="NCBIfam" id="TIGR02215">
    <property type="entry name" value="phage_chp_gp8"/>
    <property type="match status" value="1"/>
</dbReference>
<evidence type="ECO:0008006" key="3">
    <source>
        <dbReference type="Google" id="ProtNLM"/>
    </source>
</evidence>
<evidence type="ECO:0000313" key="2">
    <source>
        <dbReference type="Proteomes" id="UP000468943"/>
    </source>
</evidence>
<sequence length="181" mass="19438">MKRAILAPAELGGAALDELKQWLAITTPNDDPTLISLLEASLELCEAFTGTAPIAATYEEIWPASREWQTLSTRPILAITGVEGIPAEGPRFALAPDAYEMDLGADGTGMVRIIRQGAAGRIAVRFTAGLAPGWGSLPAGLRHGTIRLAAQHFRERDSGFAAMPPAAVTALWRPWRRLRLT</sequence>
<keyword evidence="2" id="KW-1185">Reference proteome</keyword>
<dbReference type="AlphaFoldDB" id="A0A6I4SJB6"/>
<dbReference type="EMBL" id="WTYS01000001">
    <property type="protein sequence ID" value="MXO55508.1"/>
    <property type="molecule type" value="Genomic_DNA"/>
</dbReference>
<dbReference type="Proteomes" id="UP000468943">
    <property type="component" value="Unassembled WGS sequence"/>
</dbReference>
<accession>A0A6I4SJB6</accession>
<proteinExistence type="predicted"/>
<dbReference type="OrthoDB" id="8478788at2"/>
<name>A0A6I4SJB6_9SPHN</name>
<dbReference type="CDD" id="cd08054">
    <property type="entry name" value="gp6"/>
    <property type="match status" value="1"/>
</dbReference>
<dbReference type="RefSeq" id="WP_160596822.1">
    <property type="nucleotide sequence ID" value="NZ_WTYS01000001.1"/>
</dbReference>
<protein>
    <recommendedName>
        <fullName evidence="3">PhiE125 gp8 family phage protein</fullName>
    </recommendedName>
</protein>
<comment type="caution">
    <text evidence="1">The sequence shown here is derived from an EMBL/GenBank/DDBJ whole genome shotgun (WGS) entry which is preliminary data.</text>
</comment>
<organism evidence="1 2">
    <name type="scientific">Pontixanthobacter gangjinensis</name>
    <dbReference type="NCBI Taxonomy" id="1028742"/>
    <lineage>
        <taxon>Bacteria</taxon>
        <taxon>Pseudomonadati</taxon>
        <taxon>Pseudomonadota</taxon>
        <taxon>Alphaproteobacteria</taxon>
        <taxon>Sphingomonadales</taxon>
        <taxon>Erythrobacteraceae</taxon>
        <taxon>Pontixanthobacter</taxon>
    </lineage>
</organism>
<dbReference type="Gene3D" id="1.10.3230.30">
    <property type="entry name" value="Phage gp6-like head-tail connector protein"/>
    <property type="match status" value="1"/>
</dbReference>